<evidence type="ECO:0000256" key="1">
    <source>
        <dbReference type="SAM" id="MobiDB-lite"/>
    </source>
</evidence>
<proteinExistence type="predicted"/>
<feature type="compositionally biased region" description="Low complexity" evidence="1">
    <location>
        <begin position="415"/>
        <end position="424"/>
    </location>
</feature>
<dbReference type="EMBL" id="KZ679007">
    <property type="protein sequence ID" value="PSS25800.1"/>
    <property type="molecule type" value="Genomic_DNA"/>
</dbReference>
<gene>
    <name evidence="2" type="ORF">M430DRAFT_56479</name>
</gene>
<organism evidence="2 3">
    <name type="scientific">Amorphotheca resinae ATCC 22711</name>
    <dbReference type="NCBI Taxonomy" id="857342"/>
    <lineage>
        <taxon>Eukaryota</taxon>
        <taxon>Fungi</taxon>
        <taxon>Dikarya</taxon>
        <taxon>Ascomycota</taxon>
        <taxon>Pezizomycotina</taxon>
        <taxon>Leotiomycetes</taxon>
        <taxon>Helotiales</taxon>
        <taxon>Amorphothecaceae</taxon>
        <taxon>Amorphotheca</taxon>
    </lineage>
</organism>
<name>A0A2T3BBX8_AMORE</name>
<dbReference type="GeneID" id="36576692"/>
<protein>
    <submittedName>
        <fullName evidence="2">Uncharacterized protein</fullName>
    </submittedName>
</protein>
<dbReference type="AlphaFoldDB" id="A0A2T3BBX8"/>
<reference evidence="2 3" key="1">
    <citation type="journal article" date="2018" name="New Phytol.">
        <title>Comparative genomics and transcriptomics depict ericoid mycorrhizal fungi as versatile saprotrophs and plant mutualists.</title>
        <authorList>
            <person name="Martino E."/>
            <person name="Morin E."/>
            <person name="Grelet G.A."/>
            <person name="Kuo A."/>
            <person name="Kohler A."/>
            <person name="Daghino S."/>
            <person name="Barry K.W."/>
            <person name="Cichocki N."/>
            <person name="Clum A."/>
            <person name="Dockter R.B."/>
            <person name="Hainaut M."/>
            <person name="Kuo R.C."/>
            <person name="LaButti K."/>
            <person name="Lindahl B.D."/>
            <person name="Lindquist E.A."/>
            <person name="Lipzen A."/>
            <person name="Khouja H.R."/>
            <person name="Magnuson J."/>
            <person name="Murat C."/>
            <person name="Ohm R.A."/>
            <person name="Singer S.W."/>
            <person name="Spatafora J.W."/>
            <person name="Wang M."/>
            <person name="Veneault-Fourrey C."/>
            <person name="Henrissat B."/>
            <person name="Grigoriev I.V."/>
            <person name="Martin F.M."/>
            <person name="Perotto S."/>
        </authorList>
    </citation>
    <scope>NUCLEOTIDE SEQUENCE [LARGE SCALE GENOMIC DNA]</scope>
    <source>
        <strain evidence="2 3">ATCC 22711</strain>
    </source>
</reference>
<dbReference type="InParanoid" id="A0A2T3BBX8"/>
<feature type="region of interest" description="Disordered" evidence="1">
    <location>
        <begin position="1"/>
        <end position="34"/>
    </location>
</feature>
<dbReference type="RefSeq" id="XP_024724399.1">
    <property type="nucleotide sequence ID" value="XM_024868611.1"/>
</dbReference>
<evidence type="ECO:0000313" key="2">
    <source>
        <dbReference type="EMBL" id="PSS25800.1"/>
    </source>
</evidence>
<dbReference type="OrthoDB" id="4749037at2759"/>
<feature type="region of interest" description="Disordered" evidence="1">
    <location>
        <begin position="400"/>
        <end position="424"/>
    </location>
</feature>
<accession>A0A2T3BBX8</accession>
<feature type="compositionally biased region" description="Low complexity" evidence="1">
    <location>
        <begin position="141"/>
        <end position="158"/>
    </location>
</feature>
<sequence>MASREDAPDRENSSGPLSLVPRNRSLSAPPPRYAPKIIHDGKGGFGVINENVRPGPIALRAFPPPNNAAYENALKGHGIKHIDHAKVQAKNYPKFVSQTTIRRSEHIVLGEQNRKTVVGHAKSRKPAHELLLSITEAVEDTSSTSDSSTILTPSSSTEANEKTEEKAGEEAKNPNLHMEPHSEGEKLARTINFQRTPWVTTTPGVSGEIYTAEEQRKDFVDNVNKSGSQLGYCSKCMKRHIPPGPPITLADRDTCGADLPEWFPSHLVDKPWDTFTAMMNELIELEELTADPIKGDPNKPPWDFEYHDADEKWAAVGRREGWWKCRSGPEAPMVEQTCTLCHSMTREKVPTAGETRKALEDRKKFLQDFIDSQSRAVGERDKEIALELMRTRGFSYFRRLEPTDGEVPPDDSDSGKSIVCSESSSISTFFL</sequence>
<keyword evidence="3" id="KW-1185">Reference proteome</keyword>
<feature type="compositionally biased region" description="Basic and acidic residues" evidence="1">
    <location>
        <begin position="159"/>
        <end position="180"/>
    </location>
</feature>
<feature type="region of interest" description="Disordered" evidence="1">
    <location>
        <begin position="138"/>
        <end position="180"/>
    </location>
</feature>
<dbReference type="Proteomes" id="UP000241818">
    <property type="component" value="Unassembled WGS sequence"/>
</dbReference>
<evidence type="ECO:0000313" key="3">
    <source>
        <dbReference type="Proteomes" id="UP000241818"/>
    </source>
</evidence>
<feature type="compositionally biased region" description="Acidic residues" evidence="1">
    <location>
        <begin position="403"/>
        <end position="412"/>
    </location>
</feature>
<feature type="compositionally biased region" description="Basic and acidic residues" evidence="1">
    <location>
        <begin position="1"/>
        <end position="12"/>
    </location>
</feature>